<dbReference type="SFLD" id="SFLDS00029">
    <property type="entry name" value="Radical_SAM"/>
    <property type="match status" value="1"/>
</dbReference>
<dbReference type="Gene3D" id="3.80.30.30">
    <property type="match status" value="1"/>
</dbReference>
<evidence type="ECO:0000256" key="1">
    <source>
        <dbReference type="ARBA" id="ARBA00022723"/>
    </source>
</evidence>
<reference evidence="5" key="1">
    <citation type="submission" date="2020-02" db="EMBL/GenBank/DDBJ databases">
        <authorList>
            <person name="Meier V. D."/>
        </authorList>
    </citation>
    <scope>NUCLEOTIDE SEQUENCE</scope>
    <source>
        <strain evidence="5">AVDCRST_MAG21</strain>
    </source>
</reference>
<dbReference type="AlphaFoldDB" id="A0A6J4N3J4"/>
<evidence type="ECO:0000256" key="3">
    <source>
        <dbReference type="ARBA" id="ARBA00023014"/>
    </source>
</evidence>
<dbReference type="EMBL" id="CADCUL010000133">
    <property type="protein sequence ID" value="CAA9376984.1"/>
    <property type="molecule type" value="Genomic_DNA"/>
</dbReference>
<evidence type="ECO:0000313" key="5">
    <source>
        <dbReference type="EMBL" id="CAA9376984.1"/>
    </source>
</evidence>
<dbReference type="GO" id="GO:0051536">
    <property type="term" value="F:iron-sulfur cluster binding"/>
    <property type="evidence" value="ECO:0007669"/>
    <property type="project" value="UniProtKB-KW"/>
</dbReference>
<dbReference type="PANTHER" id="PTHR43432:SF3">
    <property type="entry name" value="SLR0285 PROTEIN"/>
    <property type="match status" value="1"/>
</dbReference>
<dbReference type="PROSITE" id="PS51918">
    <property type="entry name" value="RADICAL_SAM"/>
    <property type="match status" value="1"/>
</dbReference>
<name>A0A6J4N3J4_9ACTN</name>
<protein>
    <submittedName>
        <fullName evidence="5">Radical SAM domain protein</fullName>
    </submittedName>
</protein>
<sequence>MCSTGCVRWDAQAIDPAGAALPGVAGAVRSVQTPEFAGVTFHEVLAKSALSKVPAASSMPFRWTVNPWRGCTHACFYCYARGSHAWLELDTGVGFDTQVVVKTNVVEVLRAELARPSWRREQVALGTNTDPYQRAEGRYRFMPGIIEALASSGTPFSLLTKGTLLRRDLPLLVEAANAVPVGLGMSIAIGDPALHASLEPGTPTPAARLDVVREITDAGLPCGVMVAPVLPWLTDSTEDLDALLGRIAAAGATGATVLPLHLRPGAREWYLGWVAKHQPDLVARYDALYASGAYAAGWYRDRLAARVAPLLARHGLDRAAIRVVEGGRAVDGFPAGSLPQLATAPPTSAVEQPALF</sequence>
<dbReference type="Pfam" id="PF04055">
    <property type="entry name" value="Radical_SAM"/>
    <property type="match status" value="1"/>
</dbReference>
<evidence type="ECO:0000256" key="2">
    <source>
        <dbReference type="ARBA" id="ARBA00023004"/>
    </source>
</evidence>
<dbReference type="SFLD" id="SFLDG01084">
    <property type="entry name" value="Uncharacterised_Radical_SAM_Su"/>
    <property type="match status" value="1"/>
</dbReference>
<keyword evidence="1" id="KW-0479">Metal-binding</keyword>
<keyword evidence="3" id="KW-0411">Iron-sulfur</keyword>
<dbReference type="GO" id="GO:0003824">
    <property type="term" value="F:catalytic activity"/>
    <property type="evidence" value="ECO:0007669"/>
    <property type="project" value="InterPro"/>
</dbReference>
<dbReference type="GO" id="GO:0046872">
    <property type="term" value="F:metal ion binding"/>
    <property type="evidence" value="ECO:0007669"/>
    <property type="project" value="UniProtKB-KW"/>
</dbReference>
<dbReference type="CDD" id="cd01335">
    <property type="entry name" value="Radical_SAM"/>
    <property type="match status" value="1"/>
</dbReference>
<dbReference type="InterPro" id="IPR040086">
    <property type="entry name" value="MJ0683-like"/>
</dbReference>
<dbReference type="InterPro" id="IPR007197">
    <property type="entry name" value="rSAM"/>
</dbReference>
<dbReference type="InterPro" id="IPR058240">
    <property type="entry name" value="rSAM_sf"/>
</dbReference>
<accession>A0A6J4N3J4</accession>
<gene>
    <name evidence="5" type="ORF">AVDCRST_MAG21-1339</name>
</gene>
<dbReference type="PANTHER" id="PTHR43432">
    <property type="entry name" value="SLR0285 PROTEIN"/>
    <property type="match status" value="1"/>
</dbReference>
<dbReference type="SUPFAM" id="SSF102114">
    <property type="entry name" value="Radical SAM enzymes"/>
    <property type="match status" value="1"/>
</dbReference>
<organism evidence="5">
    <name type="scientific">uncultured Nocardioidaceae bacterium</name>
    <dbReference type="NCBI Taxonomy" id="253824"/>
    <lineage>
        <taxon>Bacteria</taxon>
        <taxon>Bacillati</taxon>
        <taxon>Actinomycetota</taxon>
        <taxon>Actinomycetes</taxon>
        <taxon>Propionibacteriales</taxon>
        <taxon>Nocardioidaceae</taxon>
        <taxon>environmental samples</taxon>
    </lineage>
</organism>
<evidence type="ECO:0000259" key="4">
    <source>
        <dbReference type="PROSITE" id="PS51918"/>
    </source>
</evidence>
<feature type="domain" description="Radical SAM core" evidence="4">
    <location>
        <begin position="57"/>
        <end position="306"/>
    </location>
</feature>
<dbReference type="NCBIfam" id="NF038135">
    <property type="entry name" value="rSAM_Rv2578c"/>
    <property type="match status" value="1"/>
</dbReference>
<proteinExistence type="predicted"/>
<keyword evidence="2" id="KW-0408">Iron</keyword>